<proteinExistence type="predicted"/>
<feature type="compositionally biased region" description="Low complexity" evidence="4">
    <location>
        <begin position="40"/>
        <end position="51"/>
    </location>
</feature>
<feature type="region of interest" description="Disordered" evidence="4">
    <location>
        <begin position="252"/>
        <end position="280"/>
    </location>
</feature>
<feature type="compositionally biased region" description="Pro residues" evidence="4">
    <location>
        <begin position="73"/>
        <end position="85"/>
    </location>
</feature>
<evidence type="ECO:0000256" key="4">
    <source>
        <dbReference type="SAM" id="MobiDB-lite"/>
    </source>
</evidence>
<feature type="compositionally biased region" description="Low complexity" evidence="4">
    <location>
        <begin position="154"/>
        <end position="168"/>
    </location>
</feature>
<dbReference type="GO" id="GO:0009909">
    <property type="term" value="P:regulation of flower development"/>
    <property type="evidence" value="ECO:0007669"/>
    <property type="project" value="InterPro"/>
</dbReference>
<comment type="subcellular location">
    <subcellularLocation>
        <location evidence="1 3">Nucleus</location>
    </subcellularLocation>
</comment>
<dbReference type="EMBL" id="CAJEUB010000007">
    <property type="protein sequence ID" value="CAD1845880.1"/>
    <property type="molecule type" value="Genomic_DNA"/>
</dbReference>
<organism evidence="6">
    <name type="scientific">Ananas comosus var. bracteatus</name>
    <name type="common">red pineapple</name>
    <dbReference type="NCBI Taxonomy" id="296719"/>
    <lineage>
        <taxon>Eukaryota</taxon>
        <taxon>Viridiplantae</taxon>
        <taxon>Streptophyta</taxon>
        <taxon>Embryophyta</taxon>
        <taxon>Tracheophyta</taxon>
        <taxon>Spermatophyta</taxon>
        <taxon>Magnoliopsida</taxon>
        <taxon>Liliopsida</taxon>
        <taxon>Poales</taxon>
        <taxon>Bromeliaceae</taxon>
        <taxon>Bromelioideae</taxon>
        <taxon>Ananas</taxon>
    </lineage>
</organism>
<name>A0A6V7QRM8_ANACO</name>
<dbReference type="GO" id="GO:0005634">
    <property type="term" value="C:nucleus"/>
    <property type="evidence" value="ECO:0007669"/>
    <property type="project" value="UniProtKB-SubCell"/>
</dbReference>
<keyword evidence="2 3" id="KW-0539">Nucleus</keyword>
<dbReference type="PROSITE" id="PS51017">
    <property type="entry name" value="CCT"/>
    <property type="match status" value="1"/>
</dbReference>
<evidence type="ECO:0000256" key="2">
    <source>
        <dbReference type="ARBA" id="ARBA00023242"/>
    </source>
</evidence>
<dbReference type="GO" id="GO:0003700">
    <property type="term" value="F:DNA-binding transcription factor activity"/>
    <property type="evidence" value="ECO:0007669"/>
    <property type="project" value="TreeGrafter"/>
</dbReference>
<dbReference type="Pfam" id="PF06203">
    <property type="entry name" value="CCT"/>
    <property type="match status" value="1"/>
</dbReference>
<dbReference type="PANTHER" id="PTHR31319:SF53">
    <property type="entry name" value="ZINC FINGER PROTEIN CONSTANS-LIKE 5"/>
    <property type="match status" value="1"/>
</dbReference>
<dbReference type="AlphaFoldDB" id="A0A6V7QRM8"/>
<protein>
    <recommendedName>
        <fullName evidence="5">CCT domain-containing protein</fullName>
    </recommendedName>
</protein>
<evidence type="ECO:0000256" key="3">
    <source>
        <dbReference type="PROSITE-ProRule" id="PRU00357"/>
    </source>
</evidence>
<dbReference type="PANTHER" id="PTHR31319">
    <property type="entry name" value="ZINC FINGER PROTEIN CONSTANS-LIKE 4"/>
    <property type="match status" value="1"/>
</dbReference>
<feature type="compositionally biased region" description="Pro residues" evidence="4">
    <location>
        <begin position="174"/>
        <end position="193"/>
    </location>
</feature>
<feature type="compositionally biased region" description="Low complexity" evidence="4">
    <location>
        <begin position="99"/>
        <end position="126"/>
    </location>
</feature>
<reference evidence="6" key="1">
    <citation type="submission" date="2020-07" db="EMBL/GenBank/DDBJ databases">
        <authorList>
            <person name="Lin J."/>
        </authorList>
    </citation>
    <scope>NUCLEOTIDE SEQUENCE</scope>
</reference>
<sequence>MEPGGEGRKYNKYWGLEGGRRCDGCKGRRRCCTAGRTRRTCAGGATRGCTGPTSWRRGTSGCGCARCASRRPPASPARPTPPPSASPATPTSTPPTPSPAATTAPPSSPSSTPSPSAYAAAAAAHDILLRGADDCDDDLAEDDADDDADDDEQLGAAGEDNGNEAEAASWLLPNPGPIPNNPNTNPNPNPNPNPCGGGGGIIKGLMEAPEIKSVEFFLSDVDRYLDLEYASSVDARFHHADSVVPVHARVAAAPPPPPPPPHTPTILSHDGGGGSSGAIELDFARSKPSYATYPAQSLSHSVSSSEVGVVPDGSSIGGGRGSASAATSAAMDREARVMRYREKRKNRRFEKTIRYASRKAYAETRPRIKGRFAKRAEIEIEPELDRDQIYYSASASAAAAAVGFVVDPGYGVVPSF</sequence>
<feature type="region of interest" description="Disordered" evidence="4">
    <location>
        <begin position="40"/>
        <end position="199"/>
    </location>
</feature>
<gene>
    <name evidence="6" type="ORF">CB5_LOCUS29091</name>
</gene>
<dbReference type="InterPro" id="IPR045281">
    <property type="entry name" value="CONSTANS-like"/>
</dbReference>
<accession>A0A6V7QRM8</accession>
<feature type="compositionally biased region" description="Acidic residues" evidence="4">
    <location>
        <begin position="134"/>
        <end position="153"/>
    </location>
</feature>
<evidence type="ECO:0000256" key="1">
    <source>
        <dbReference type="ARBA" id="ARBA00004123"/>
    </source>
</evidence>
<feature type="domain" description="CCT" evidence="5">
    <location>
        <begin position="333"/>
        <end position="375"/>
    </location>
</feature>
<feature type="compositionally biased region" description="Pro residues" evidence="4">
    <location>
        <begin position="253"/>
        <end position="263"/>
    </location>
</feature>
<evidence type="ECO:0000313" key="6">
    <source>
        <dbReference type="EMBL" id="CAD1845880.1"/>
    </source>
</evidence>
<evidence type="ECO:0000259" key="5">
    <source>
        <dbReference type="PROSITE" id="PS51017"/>
    </source>
</evidence>
<dbReference type="InterPro" id="IPR010402">
    <property type="entry name" value="CCT_domain"/>
</dbReference>